<reference evidence="11 12" key="1">
    <citation type="submission" date="2016-10" db="EMBL/GenBank/DDBJ databases">
        <authorList>
            <person name="de Groot N.N."/>
        </authorList>
    </citation>
    <scope>NUCLEOTIDE SEQUENCE [LARGE SCALE GENOMIC DNA]</scope>
    <source>
        <strain evidence="11 12">DSM 19219</strain>
    </source>
</reference>
<dbReference type="InterPro" id="IPR050571">
    <property type="entry name" value="Class-IV_PLP-Dep_Aminotrnsfr"/>
</dbReference>
<comment type="cofactor">
    <cofactor evidence="1">
        <name>pyridoxal 5'-phosphate</name>
        <dbReference type="ChEBI" id="CHEBI:597326"/>
    </cofactor>
</comment>
<dbReference type="PANTHER" id="PTHR42743">
    <property type="entry name" value="AMINO-ACID AMINOTRANSFERASE"/>
    <property type="match status" value="1"/>
</dbReference>
<dbReference type="Proteomes" id="UP000198500">
    <property type="component" value="Unassembled WGS sequence"/>
</dbReference>
<evidence type="ECO:0000256" key="1">
    <source>
        <dbReference type="ARBA" id="ARBA00001933"/>
    </source>
</evidence>
<sequence>MSAVIAETSLPLEDRGLAFGDGVFETVLVRDGRPMLWEAHLSRLKRGCRRLGIPLPAMEAISELPGRLGEGQHVLKLIVTRGSGGRGYMPPSSPEPNWRWLSVPFTPRASCWWEGVRIRQCDWRLAIQPALAGIKHMNRLENVMARREWTDPAVAEGLLCDTHGDLVEATSMNVFWQREGRLETPCLDQAGVAGTLREALMTRHPIKEVHCPPDILGQAEAVWVGNSVQGLWPVIRLDDMTGEALHQWSLGPIHKPLQVTAHSLLGYPLPAVSGA</sequence>
<evidence type="ECO:0000256" key="3">
    <source>
        <dbReference type="ARBA" id="ARBA00011738"/>
    </source>
</evidence>
<comment type="subunit">
    <text evidence="3">Homodimer.</text>
</comment>
<dbReference type="SUPFAM" id="SSF56752">
    <property type="entry name" value="D-aminoacid aminotransferase-like PLP-dependent enzymes"/>
    <property type="match status" value="1"/>
</dbReference>
<dbReference type="STRING" id="574349.SAMN05443545_101112"/>
<dbReference type="EC" id="4.1.3.38" evidence="8 10"/>
<dbReference type="GO" id="GO:0046656">
    <property type="term" value="P:folic acid biosynthetic process"/>
    <property type="evidence" value="ECO:0007669"/>
    <property type="project" value="UniProtKB-KW"/>
</dbReference>
<dbReference type="GO" id="GO:0030170">
    <property type="term" value="F:pyridoxal phosphate binding"/>
    <property type="evidence" value="ECO:0007669"/>
    <property type="project" value="InterPro"/>
</dbReference>
<dbReference type="OrthoDB" id="9805628at2"/>
<dbReference type="EMBL" id="FNNI01000001">
    <property type="protein sequence ID" value="SDW08120.1"/>
    <property type="molecule type" value="Genomic_DNA"/>
</dbReference>
<evidence type="ECO:0000256" key="4">
    <source>
        <dbReference type="ARBA" id="ARBA00022898"/>
    </source>
</evidence>
<dbReference type="AlphaFoldDB" id="A0A1H2QMI2"/>
<dbReference type="NCBIfam" id="TIGR03461">
    <property type="entry name" value="pabC_Proteo"/>
    <property type="match status" value="1"/>
</dbReference>
<dbReference type="GO" id="GO:0008153">
    <property type="term" value="P:4-aminobenzoate biosynthetic process"/>
    <property type="evidence" value="ECO:0007669"/>
    <property type="project" value="UniProtKB-UniRule"/>
</dbReference>
<organism evidence="11 12">
    <name type="scientific">Aidingimonas halophila</name>
    <dbReference type="NCBI Taxonomy" id="574349"/>
    <lineage>
        <taxon>Bacteria</taxon>
        <taxon>Pseudomonadati</taxon>
        <taxon>Pseudomonadota</taxon>
        <taxon>Gammaproteobacteria</taxon>
        <taxon>Oceanospirillales</taxon>
        <taxon>Halomonadaceae</taxon>
        <taxon>Aidingimonas</taxon>
    </lineage>
</organism>
<evidence type="ECO:0000256" key="5">
    <source>
        <dbReference type="ARBA" id="ARBA00022909"/>
    </source>
</evidence>
<dbReference type="Pfam" id="PF01063">
    <property type="entry name" value="Aminotran_4"/>
    <property type="match status" value="1"/>
</dbReference>
<dbReference type="PANTHER" id="PTHR42743:SF2">
    <property type="entry name" value="AMINODEOXYCHORISMATE LYASE"/>
    <property type="match status" value="1"/>
</dbReference>
<keyword evidence="4" id="KW-0663">Pyridoxal phosphate</keyword>
<dbReference type="GO" id="GO:0008696">
    <property type="term" value="F:4-amino-4-deoxychorismate lyase activity"/>
    <property type="evidence" value="ECO:0007669"/>
    <property type="project" value="UniProtKB-UniRule"/>
</dbReference>
<gene>
    <name evidence="11" type="ORF">SAMN05443545_101112</name>
</gene>
<keyword evidence="6 11" id="KW-0456">Lyase</keyword>
<evidence type="ECO:0000256" key="9">
    <source>
        <dbReference type="ARBA" id="ARBA00049529"/>
    </source>
</evidence>
<protein>
    <recommendedName>
        <fullName evidence="8 10">Aminodeoxychorismate lyase</fullName>
        <ecNumber evidence="8 10">4.1.3.38</ecNumber>
    </recommendedName>
</protein>
<evidence type="ECO:0000313" key="12">
    <source>
        <dbReference type="Proteomes" id="UP000198500"/>
    </source>
</evidence>
<dbReference type="Gene3D" id="3.30.470.10">
    <property type="match status" value="1"/>
</dbReference>
<evidence type="ECO:0000256" key="6">
    <source>
        <dbReference type="ARBA" id="ARBA00023239"/>
    </source>
</evidence>
<dbReference type="Gene3D" id="3.20.10.10">
    <property type="entry name" value="D-amino Acid Aminotransferase, subunit A, domain 2"/>
    <property type="match status" value="1"/>
</dbReference>
<keyword evidence="12" id="KW-1185">Reference proteome</keyword>
<dbReference type="GO" id="GO:0005829">
    <property type="term" value="C:cytosol"/>
    <property type="evidence" value="ECO:0007669"/>
    <property type="project" value="TreeGrafter"/>
</dbReference>
<comment type="pathway">
    <text evidence="7">Cofactor biosynthesis; tetrahydrofolate biosynthesis; 4-aminobenzoate from chorismate: step 2/2.</text>
</comment>
<dbReference type="InterPro" id="IPR036038">
    <property type="entry name" value="Aminotransferase-like"/>
</dbReference>
<evidence type="ECO:0000256" key="7">
    <source>
        <dbReference type="ARBA" id="ARBA00035633"/>
    </source>
</evidence>
<evidence type="ECO:0000256" key="10">
    <source>
        <dbReference type="NCBIfam" id="TIGR03461"/>
    </source>
</evidence>
<name>A0A1H2QMI2_9GAMM</name>
<dbReference type="InterPro" id="IPR043131">
    <property type="entry name" value="BCAT-like_N"/>
</dbReference>
<dbReference type="InterPro" id="IPR043132">
    <property type="entry name" value="BCAT-like_C"/>
</dbReference>
<comment type="similarity">
    <text evidence="2">Belongs to the class-IV pyridoxal-phosphate-dependent aminotransferase family.</text>
</comment>
<evidence type="ECO:0000313" key="11">
    <source>
        <dbReference type="EMBL" id="SDW08120.1"/>
    </source>
</evidence>
<dbReference type="InterPro" id="IPR001544">
    <property type="entry name" value="Aminotrans_IV"/>
</dbReference>
<accession>A0A1H2QMI2</accession>
<keyword evidence="5" id="KW-0289">Folate biosynthesis</keyword>
<comment type="catalytic activity">
    <reaction evidence="9">
        <text>4-amino-4-deoxychorismate = 4-aminobenzoate + pyruvate + H(+)</text>
        <dbReference type="Rhea" id="RHEA:16201"/>
        <dbReference type="ChEBI" id="CHEBI:15361"/>
        <dbReference type="ChEBI" id="CHEBI:15378"/>
        <dbReference type="ChEBI" id="CHEBI:17836"/>
        <dbReference type="ChEBI" id="CHEBI:58406"/>
        <dbReference type="EC" id="4.1.3.38"/>
    </reaction>
</comment>
<evidence type="ECO:0000256" key="2">
    <source>
        <dbReference type="ARBA" id="ARBA00009320"/>
    </source>
</evidence>
<evidence type="ECO:0000256" key="8">
    <source>
        <dbReference type="ARBA" id="ARBA00035676"/>
    </source>
</evidence>
<dbReference type="RefSeq" id="WP_092567551.1">
    <property type="nucleotide sequence ID" value="NZ_BMXH01000001.1"/>
</dbReference>
<dbReference type="InterPro" id="IPR017824">
    <property type="entry name" value="Aminodeoxychorismate_lyase_IV"/>
</dbReference>
<proteinExistence type="inferred from homology"/>